<accession>A0A392MDM3</accession>
<proteinExistence type="predicted"/>
<dbReference type="AlphaFoldDB" id="A0A392MDM3"/>
<evidence type="ECO:0000313" key="1">
    <source>
        <dbReference type="EMBL" id="MCH85602.1"/>
    </source>
</evidence>
<protein>
    <submittedName>
        <fullName evidence="1">DUF674 family protein</fullName>
    </submittedName>
</protein>
<dbReference type="PANTHER" id="PTHR33103:SF43">
    <property type="entry name" value="DUF674 FAMILY PROTEIN"/>
    <property type="match status" value="1"/>
</dbReference>
<reference evidence="1 2" key="1">
    <citation type="journal article" date="2018" name="Front. Plant Sci.">
        <title>Red Clover (Trifolium pratense) and Zigzag Clover (T. medium) - A Picture of Genomic Similarities and Differences.</title>
        <authorList>
            <person name="Dluhosova J."/>
            <person name="Istvanek J."/>
            <person name="Nedelnik J."/>
            <person name="Repkova J."/>
        </authorList>
    </citation>
    <scope>NUCLEOTIDE SEQUENCE [LARGE SCALE GENOMIC DNA]</scope>
    <source>
        <strain evidence="2">cv. 10/8</strain>
        <tissue evidence="1">Leaf</tissue>
    </source>
</reference>
<organism evidence="1 2">
    <name type="scientific">Trifolium medium</name>
    <dbReference type="NCBI Taxonomy" id="97028"/>
    <lineage>
        <taxon>Eukaryota</taxon>
        <taxon>Viridiplantae</taxon>
        <taxon>Streptophyta</taxon>
        <taxon>Embryophyta</taxon>
        <taxon>Tracheophyta</taxon>
        <taxon>Spermatophyta</taxon>
        <taxon>Magnoliopsida</taxon>
        <taxon>eudicotyledons</taxon>
        <taxon>Gunneridae</taxon>
        <taxon>Pentapetalae</taxon>
        <taxon>rosids</taxon>
        <taxon>fabids</taxon>
        <taxon>Fabales</taxon>
        <taxon>Fabaceae</taxon>
        <taxon>Papilionoideae</taxon>
        <taxon>50 kb inversion clade</taxon>
        <taxon>NPAAA clade</taxon>
        <taxon>Hologalegina</taxon>
        <taxon>IRL clade</taxon>
        <taxon>Trifolieae</taxon>
        <taxon>Trifolium</taxon>
    </lineage>
</organism>
<comment type="caution">
    <text evidence="1">The sequence shown here is derived from an EMBL/GenBank/DDBJ whole genome shotgun (WGS) entry which is preliminary data.</text>
</comment>
<dbReference type="PANTHER" id="PTHR33103">
    <property type="entry name" value="OS01G0153900 PROTEIN"/>
    <property type="match status" value="1"/>
</dbReference>
<dbReference type="EMBL" id="LXQA010008814">
    <property type="protein sequence ID" value="MCH85602.1"/>
    <property type="molecule type" value="Genomic_DNA"/>
</dbReference>
<gene>
    <name evidence="1" type="ORF">A2U01_0006450</name>
</gene>
<keyword evidence="2" id="KW-1185">Reference proteome</keyword>
<evidence type="ECO:0000313" key="2">
    <source>
        <dbReference type="Proteomes" id="UP000265520"/>
    </source>
</evidence>
<sequence length="290" mass="32331">MLQVPLKLLVNKETNKVLFAEAGKDFVDILFSFLTLPLGTIARLLPKESNMESGIGSLNSIYQSVENLNVDYFKTLACKEMLLNPRNASGGYCSTIKFNIDDSEPTKYFMCSKLGDLQSDKVCDGFVKDSPTFIVTDDLTVLPNSMDTSFGLLKRFGIKSTSSVKEMNINITERSQMLDLLKYCLLSKSPLTDLFLEKEPFIEETSFSTCDNPYNSGNGIKLKIFLTKADGEILFAQGEEDFADFLFSFLTFPLGGVVRMLEGNSSLGSIDSLYKSIIDLDGYKYLMSNE</sequence>
<dbReference type="Pfam" id="PF05056">
    <property type="entry name" value="DUF674"/>
    <property type="match status" value="2"/>
</dbReference>
<dbReference type="InterPro" id="IPR007750">
    <property type="entry name" value="DUF674"/>
</dbReference>
<dbReference type="Proteomes" id="UP000265520">
    <property type="component" value="Unassembled WGS sequence"/>
</dbReference>
<name>A0A392MDM3_9FABA</name>
<feature type="non-terminal residue" evidence="1">
    <location>
        <position position="290"/>
    </location>
</feature>